<feature type="domain" description="Myb-like DNA-binding" evidence="2">
    <location>
        <begin position="7"/>
        <end position="54"/>
    </location>
</feature>
<proteinExistence type="predicted"/>
<accession>A0AAN6PPF8</accession>
<comment type="caution">
    <text evidence="3">The sequence shown here is derived from an EMBL/GenBank/DDBJ whole genome shotgun (WGS) entry which is preliminary data.</text>
</comment>
<protein>
    <recommendedName>
        <fullName evidence="2">Myb-like DNA-binding domain-containing protein</fullName>
    </recommendedName>
</protein>
<evidence type="ECO:0000313" key="3">
    <source>
        <dbReference type="EMBL" id="KAK4043588.1"/>
    </source>
</evidence>
<keyword evidence="4" id="KW-1185">Reference proteome</keyword>
<feature type="compositionally biased region" description="Basic and acidic residues" evidence="1">
    <location>
        <begin position="162"/>
        <end position="174"/>
    </location>
</feature>
<feature type="region of interest" description="Disordered" evidence="1">
    <location>
        <begin position="157"/>
        <end position="179"/>
    </location>
</feature>
<dbReference type="EMBL" id="MU854326">
    <property type="protein sequence ID" value="KAK4043588.1"/>
    <property type="molecule type" value="Genomic_DNA"/>
</dbReference>
<organism evidence="3 4">
    <name type="scientific">Parachaetomium inaequale</name>
    <dbReference type="NCBI Taxonomy" id="2588326"/>
    <lineage>
        <taxon>Eukaryota</taxon>
        <taxon>Fungi</taxon>
        <taxon>Dikarya</taxon>
        <taxon>Ascomycota</taxon>
        <taxon>Pezizomycotina</taxon>
        <taxon>Sordariomycetes</taxon>
        <taxon>Sordariomycetidae</taxon>
        <taxon>Sordariales</taxon>
        <taxon>Chaetomiaceae</taxon>
        <taxon>Parachaetomium</taxon>
    </lineage>
</organism>
<feature type="compositionally biased region" description="Polar residues" evidence="1">
    <location>
        <begin position="272"/>
        <end position="282"/>
    </location>
</feature>
<feature type="region of interest" description="Disordered" evidence="1">
    <location>
        <begin position="62"/>
        <end position="132"/>
    </location>
</feature>
<sequence length="302" mass="32184">MPAIDTEAQFKFLLCCIKHSAAGKVNFDNVAQELQIVSKAAAAKRYERLLKAHNITLATARKGGAAANADAAEDSGEPKTPASKKRKRATASTAKKDEDEETPVKKERGVKKERALKKEDSDSDVRVKGEDGSFINNTTTTITAAAPCCVGGVIKSDLPEASPRRQDPDGHRPGGADADDDYCVVVSERPVILPSPVSVPVPVPVDYAAHGHGHGPSHGALLTPPDFGYHHHHHDHHHAVHCHDANLAFPLQTMSTSRSNSALEASTAGDATPSSQHFGNWSISQTSAPPSEFYCGGHHLLQ</sequence>
<feature type="compositionally biased region" description="Basic and acidic residues" evidence="1">
    <location>
        <begin position="94"/>
        <end position="131"/>
    </location>
</feature>
<evidence type="ECO:0000313" key="4">
    <source>
        <dbReference type="Proteomes" id="UP001303115"/>
    </source>
</evidence>
<reference evidence="4" key="1">
    <citation type="journal article" date="2023" name="Mol. Phylogenet. Evol.">
        <title>Genome-scale phylogeny and comparative genomics of the fungal order Sordariales.</title>
        <authorList>
            <person name="Hensen N."/>
            <person name="Bonometti L."/>
            <person name="Westerberg I."/>
            <person name="Brannstrom I.O."/>
            <person name="Guillou S."/>
            <person name="Cros-Aarteil S."/>
            <person name="Calhoun S."/>
            <person name="Haridas S."/>
            <person name="Kuo A."/>
            <person name="Mondo S."/>
            <person name="Pangilinan J."/>
            <person name="Riley R."/>
            <person name="LaButti K."/>
            <person name="Andreopoulos B."/>
            <person name="Lipzen A."/>
            <person name="Chen C."/>
            <person name="Yan M."/>
            <person name="Daum C."/>
            <person name="Ng V."/>
            <person name="Clum A."/>
            <person name="Steindorff A."/>
            <person name="Ohm R.A."/>
            <person name="Martin F."/>
            <person name="Silar P."/>
            <person name="Natvig D.O."/>
            <person name="Lalanne C."/>
            <person name="Gautier V."/>
            <person name="Ament-Velasquez S.L."/>
            <person name="Kruys A."/>
            <person name="Hutchinson M.I."/>
            <person name="Powell A.J."/>
            <person name="Barry K."/>
            <person name="Miller A.N."/>
            <person name="Grigoriev I.V."/>
            <person name="Debuchy R."/>
            <person name="Gladieux P."/>
            <person name="Hiltunen Thoren M."/>
            <person name="Johannesson H."/>
        </authorList>
    </citation>
    <scope>NUCLEOTIDE SEQUENCE [LARGE SCALE GENOMIC DNA]</scope>
    <source>
        <strain evidence="4">CBS 284.82</strain>
    </source>
</reference>
<gene>
    <name evidence="3" type="ORF">C8A01DRAFT_12887</name>
</gene>
<name>A0AAN6PPF8_9PEZI</name>
<evidence type="ECO:0000256" key="1">
    <source>
        <dbReference type="SAM" id="MobiDB-lite"/>
    </source>
</evidence>
<feature type="region of interest" description="Disordered" evidence="1">
    <location>
        <begin position="260"/>
        <end position="282"/>
    </location>
</feature>
<dbReference type="InterPro" id="IPR054505">
    <property type="entry name" value="Myb_DNA-bind_8"/>
</dbReference>
<dbReference type="Proteomes" id="UP001303115">
    <property type="component" value="Unassembled WGS sequence"/>
</dbReference>
<dbReference type="Pfam" id="PF22980">
    <property type="entry name" value="Myb_DNA-bind_8"/>
    <property type="match status" value="1"/>
</dbReference>
<dbReference type="AlphaFoldDB" id="A0AAN6PPF8"/>
<evidence type="ECO:0000259" key="2">
    <source>
        <dbReference type="Pfam" id="PF22980"/>
    </source>
</evidence>